<feature type="binding site" evidence="7">
    <location>
        <position position="220"/>
    </location>
    <ligand>
        <name>Mg(2+)</name>
        <dbReference type="ChEBI" id="CHEBI:18420"/>
    </ligand>
</feature>
<evidence type="ECO:0000256" key="4">
    <source>
        <dbReference type="ARBA" id="ARBA00022692"/>
    </source>
</evidence>
<dbReference type="GO" id="GO:0016780">
    <property type="term" value="F:phosphotransferase activity, for other substituted phosphate groups"/>
    <property type="evidence" value="ECO:0007669"/>
    <property type="project" value="InterPro"/>
</dbReference>
<feature type="transmembrane region" description="Helical" evidence="9">
    <location>
        <begin position="302"/>
        <end position="319"/>
    </location>
</feature>
<feature type="transmembrane region" description="Helical" evidence="9">
    <location>
        <begin position="114"/>
        <end position="135"/>
    </location>
</feature>
<keyword evidence="5 9" id="KW-1133">Transmembrane helix</keyword>
<feature type="transmembrane region" description="Helical" evidence="9">
    <location>
        <begin position="476"/>
        <end position="496"/>
    </location>
</feature>
<evidence type="ECO:0000256" key="5">
    <source>
        <dbReference type="ARBA" id="ARBA00022989"/>
    </source>
</evidence>
<dbReference type="RefSeq" id="WP_123288917.1">
    <property type="nucleotide sequence ID" value="NZ_RJVA01000009.1"/>
</dbReference>
<dbReference type="GO" id="GO:0009103">
    <property type="term" value="P:lipopolysaccharide biosynthetic process"/>
    <property type="evidence" value="ECO:0007669"/>
    <property type="project" value="TreeGrafter"/>
</dbReference>
<evidence type="ECO:0000256" key="1">
    <source>
        <dbReference type="ARBA" id="ARBA00004651"/>
    </source>
</evidence>
<dbReference type="CDD" id="cd06853">
    <property type="entry name" value="GT_WecA_like"/>
    <property type="match status" value="1"/>
</dbReference>
<reference evidence="10 11" key="1">
    <citation type="submission" date="2018-11" db="EMBL/GenBank/DDBJ databases">
        <title>Genomic Encyclopedia of Type Strains, Phase IV (KMG-IV): sequencing the most valuable type-strain genomes for metagenomic binning, comparative biology and taxonomic classification.</title>
        <authorList>
            <person name="Goeker M."/>
        </authorList>
    </citation>
    <scope>NUCLEOTIDE SEQUENCE [LARGE SCALE GENOMIC DNA]</scope>
    <source>
        <strain evidence="10 11">DSM 22027</strain>
    </source>
</reference>
<dbReference type="PANTHER" id="PTHR22926:SF3">
    <property type="entry name" value="UNDECAPRENYL-PHOSPHATE ALPHA-N-ACETYLGLUCOSAMINYL 1-PHOSPHATE TRANSFERASE"/>
    <property type="match status" value="1"/>
</dbReference>
<feature type="region of interest" description="Disordered" evidence="8">
    <location>
        <begin position="636"/>
        <end position="656"/>
    </location>
</feature>
<evidence type="ECO:0000256" key="2">
    <source>
        <dbReference type="ARBA" id="ARBA00022475"/>
    </source>
</evidence>
<evidence type="ECO:0000313" key="10">
    <source>
        <dbReference type="EMBL" id="ROR03125.1"/>
    </source>
</evidence>
<dbReference type="OrthoDB" id="9783652at2"/>
<dbReference type="GO" id="GO:0005886">
    <property type="term" value="C:plasma membrane"/>
    <property type="evidence" value="ECO:0007669"/>
    <property type="project" value="UniProtKB-SubCell"/>
</dbReference>
<dbReference type="Gene3D" id="3.40.50.720">
    <property type="entry name" value="NAD(P)-binding Rossmann-like Domain"/>
    <property type="match status" value="1"/>
</dbReference>
<keyword evidence="11" id="KW-1185">Reference proteome</keyword>
<keyword evidence="6 9" id="KW-0472">Membrane</keyword>
<evidence type="ECO:0000313" key="11">
    <source>
        <dbReference type="Proteomes" id="UP000276223"/>
    </source>
</evidence>
<feature type="transmembrane region" description="Helical" evidence="9">
    <location>
        <begin position="442"/>
        <end position="464"/>
    </location>
</feature>
<dbReference type="GO" id="GO:0044038">
    <property type="term" value="P:cell wall macromolecule biosynthetic process"/>
    <property type="evidence" value="ECO:0007669"/>
    <property type="project" value="TreeGrafter"/>
</dbReference>
<dbReference type="AlphaFoldDB" id="A0A3N1VJY5"/>
<keyword evidence="2" id="KW-1003">Cell membrane</keyword>
<evidence type="ECO:0000256" key="3">
    <source>
        <dbReference type="ARBA" id="ARBA00022679"/>
    </source>
</evidence>
<dbReference type="Proteomes" id="UP000276223">
    <property type="component" value="Unassembled WGS sequence"/>
</dbReference>
<feature type="transmembrane region" description="Helical" evidence="9">
    <location>
        <begin position="82"/>
        <end position="102"/>
    </location>
</feature>
<accession>A0A3N1VJY5</accession>
<evidence type="ECO:0000256" key="6">
    <source>
        <dbReference type="ARBA" id="ARBA00023136"/>
    </source>
</evidence>
<gene>
    <name evidence="10" type="ORF">EDC27_0381</name>
</gene>
<comment type="cofactor">
    <cofactor evidence="7">
        <name>Mg(2+)</name>
        <dbReference type="ChEBI" id="CHEBI:18420"/>
    </cofactor>
</comment>
<proteinExistence type="predicted"/>
<comment type="subcellular location">
    <subcellularLocation>
        <location evidence="1">Cell membrane</location>
        <topology evidence="1">Multi-pass membrane protein</topology>
    </subcellularLocation>
</comment>
<feature type="transmembrane region" description="Helical" evidence="9">
    <location>
        <begin position="215"/>
        <end position="233"/>
    </location>
</feature>
<feature type="transmembrane region" description="Helical" evidence="9">
    <location>
        <begin position="141"/>
        <end position="158"/>
    </location>
</feature>
<dbReference type="SUPFAM" id="SSF53335">
    <property type="entry name" value="S-adenosyl-L-methionine-dependent methyltransferases"/>
    <property type="match status" value="1"/>
</dbReference>
<evidence type="ECO:0000256" key="8">
    <source>
        <dbReference type="SAM" id="MobiDB-lite"/>
    </source>
</evidence>
<dbReference type="Pfam" id="PF00953">
    <property type="entry name" value="Glycos_transf_4"/>
    <property type="match status" value="1"/>
</dbReference>
<feature type="transmembrane region" description="Helical" evidence="9">
    <location>
        <begin position="378"/>
        <end position="396"/>
    </location>
</feature>
<dbReference type="GO" id="GO:0046872">
    <property type="term" value="F:metal ion binding"/>
    <property type="evidence" value="ECO:0007669"/>
    <property type="project" value="UniProtKB-KW"/>
</dbReference>
<name>A0A3N1VJY5_9BACT</name>
<dbReference type="Pfam" id="PF13727">
    <property type="entry name" value="CoA_binding_3"/>
    <property type="match status" value="1"/>
</dbReference>
<keyword evidence="7" id="KW-0460">Magnesium</keyword>
<protein>
    <submittedName>
        <fullName evidence="10">UDP-GlcNAc:undecaprenyl-phosphate GlcNAc-1-phosphate transferase</fullName>
    </submittedName>
</protein>
<feature type="transmembrane region" description="Helical" evidence="9">
    <location>
        <begin position="408"/>
        <end position="430"/>
    </location>
</feature>
<dbReference type="GO" id="GO:0071555">
    <property type="term" value="P:cell wall organization"/>
    <property type="evidence" value="ECO:0007669"/>
    <property type="project" value="TreeGrafter"/>
</dbReference>
<dbReference type="InterPro" id="IPR000715">
    <property type="entry name" value="Glycosyl_transferase_4"/>
</dbReference>
<evidence type="ECO:0000256" key="7">
    <source>
        <dbReference type="PIRSR" id="PIRSR600715-1"/>
    </source>
</evidence>
<evidence type="ECO:0000256" key="9">
    <source>
        <dbReference type="SAM" id="Phobius"/>
    </source>
</evidence>
<sequence length="656" mass="72348">MDAAVEWFHGLVLFFGAFGLGWRLTPAVGRWAARRGKVAVPREDRWHRIPTPLLGGVAIAATFYAATGVGLLLGWFGNMSTAALHLAPLLVCGAAMFLLGLWDDFRNLSPQTKLVAQIVLASVLVFFGYKIDWFVSKTANTFLSILWIVGMTNAFNLLDNMDGLSAGVAAIAGFFLLAFEVLHGGGMSLDPHIGLLPIFLGAVLGFLCHNRHPASIFMGDCGSLFLGFLLAGISTQNELSRHGHLVPIVMAPLFVFSLPVADMALVSVMRTMFCRSVACGGRDHTSHRLVAIGLDEKRAVRVLYGFSVLGGAVALLSAVDMGLFYASAALFVLLTVVFLVRLAQVRVYPPGEKSLLEKKPALTVLWVQFTYKKRVFEVMLDVFLIAFCYWLAYYLRYERWSDPEAFPLFLGSLPVILICCLASYVACGIYRGVWRYTTLSDLSIHVLAVSAGVCVSLTVLVFAYDFKGFSRTVFAIFWLLSLLSLSGSRLSFRLLSEFLNRLVKKKGRPTLIYGANRNGAYVLQELLENADLGLVPVGFIDADERTVCRRMFGYKVLGTLRHVPKLVRRYGVQEIVVASRDISQEIAETLETTCREMGVVLRRAEFRLSPCTEADPCEQEAVQAVQKDASIDEAVPHLAQKSTDFPHVQKPSETDL</sequence>
<feature type="transmembrane region" description="Helical" evidence="9">
    <location>
        <begin position="12"/>
        <end position="33"/>
    </location>
</feature>
<feature type="transmembrane region" description="Helical" evidence="9">
    <location>
        <begin position="245"/>
        <end position="266"/>
    </location>
</feature>
<feature type="binding site" evidence="7">
    <location>
        <position position="156"/>
    </location>
    <ligand>
        <name>Mg(2+)</name>
        <dbReference type="ChEBI" id="CHEBI:18420"/>
    </ligand>
</feature>
<keyword evidence="3 10" id="KW-0808">Transferase</keyword>
<dbReference type="PANTHER" id="PTHR22926">
    <property type="entry name" value="PHOSPHO-N-ACETYLMURAMOYL-PENTAPEPTIDE-TRANSFERASE"/>
    <property type="match status" value="1"/>
</dbReference>
<dbReference type="InterPro" id="IPR029063">
    <property type="entry name" value="SAM-dependent_MTases_sf"/>
</dbReference>
<keyword evidence="4 9" id="KW-0812">Transmembrane</keyword>
<keyword evidence="7" id="KW-0479">Metal-binding</keyword>
<organism evidence="10 11">
    <name type="scientific">Desulfosoma caldarium</name>
    <dbReference type="NCBI Taxonomy" id="610254"/>
    <lineage>
        <taxon>Bacteria</taxon>
        <taxon>Pseudomonadati</taxon>
        <taxon>Thermodesulfobacteriota</taxon>
        <taxon>Syntrophobacteria</taxon>
        <taxon>Syntrophobacterales</taxon>
        <taxon>Syntrophobacteraceae</taxon>
        <taxon>Desulfosoma</taxon>
    </lineage>
</organism>
<dbReference type="EMBL" id="RJVA01000009">
    <property type="protein sequence ID" value="ROR03125.1"/>
    <property type="molecule type" value="Genomic_DNA"/>
</dbReference>
<comment type="caution">
    <text evidence="10">The sequence shown here is derived from an EMBL/GenBank/DDBJ whole genome shotgun (WGS) entry which is preliminary data.</text>
</comment>
<feature type="transmembrane region" description="Helical" evidence="9">
    <location>
        <begin position="53"/>
        <end position="76"/>
    </location>
</feature>
<feature type="transmembrane region" description="Helical" evidence="9">
    <location>
        <begin position="325"/>
        <end position="343"/>
    </location>
</feature>
<feature type="transmembrane region" description="Helical" evidence="9">
    <location>
        <begin position="165"/>
        <end position="185"/>
    </location>
</feature>
<feature type="transmembrane region" description="Helical" evidence="9">
    <location>
        <begin position="191"/>
        <end position="208"/>
    </location>
</feature>